<proteinExistence type="predicted"/>
<dbReference type="PANTHER" id="PTHR45436">
    <property type="entry name" value="SENSOR HISTIDINE KINASE YKOH"/>
    <property type="match status" value="1"/>
</dbReference>
<feature type="transmembrane region" description="Helical" evidence="12">
    <location>
        <begin position="150"/>
        <end position="172"/>
    </location>
</feature>
<dbReference type="GO" id="GO:0000155">
    <property type="term" value="F:phosphorelay sensor kinase activity"/>
    <property type="evidence" value="ECO:0007669"/>
    <property type="project" value="InterPro"/>
</dbReference>
<evidence type="ECO:0000256" key="12">
    <source>
        <dbReference type="SAM" id="Phobius"/>
    </source>
</evidence>
<evidence type="ECO:0000256" key="5">
    <source>
        <dbReference type="ARBA" id="ARBA00022679"/>
    </source>
</evidence>
<dbReference type="SUPFAM" id="SSF55874">
    <property type="entry name" value="ATPase domain of HSP90 chaperone/DNA topoisomerase II/histidine kinase"/>
    <property type="match status" value="1"/>
</dbReference>
<evidence type="ECO:0000313" key="14">
    <source>
        <dbReference type="EMBL" id="UUX48710.1"/>
    </source>
</evidence>
<dbReference type="CDD" id="cd00082">
    <property type="entry name" value="HisKA"/>
    <property type="match status" value="1"/>
</dbReference>
<dbReference type="InterPro" id="IPR036890">
    <property type="entry name" value="HATPase_C_sf"/>
</dbReference>
<dbReference type="EC" id="2.7.13.3" evidence="3"/>
<evidence type="ECO:0000256" key="6">
    <source>
        <dbReference type="ARBA" id="ARBA00022692"/>
    </source>
</evidence>
<dbReference type="SUPFAM" id="SSF47384">
    <property type="entry name" value="Homodimeric domain of signal transducing histidine kinase"/>
    <property type="match status" value="1"/>
</dbReference>
<name>A0A9J7ANH1_9PROT</name>
<dbReference type="PROSITE" id="PS50109">
    <property type="entry name" value="HIS_KIN"/>
    <property type="match status" value="1"/>
</dbReference>
<gene>
    <name evidence="14" type="ORF">NUH88_14995</name>
</gene>
<dbReference type="InterPro" id="IPR003594">
    <property type="entry name" value="HATPase_dom"/>
</dbReference>
<accession>A0A9J7ANH1</accession>
<evidence type="ECO:0000256" key="11">
    <source>
        <dbReference type="ARBA" id="ARBA00023012"/>
    </source>
</evidence>
<dbReference type="Proteomes" id="UP001060336">
    <property type="component" value="Chromosome"/>
</dbReference>
<dbReference type="RefSeq" id="WP_257767212.1">
    <property type="nucleotide sequence ID" value="NZ_CP102480.1"/>
</dbReference>
<keyword evidence="9 14" id="KW-0067">ATP-binding</keyword>
<dbReference type="AlphaFoldDB" id="A0A9J7ANH1"/>
<dbReference type="InterPro" id="IPR003661">
    <property type="entry name" value="HisK_dim/P_dom"/>
</dbReference>
<dbReference type="Gene3D" id="1.10.287.130">
    <property type="match status" value="1"/>
</dbReference>
<dbReference type="CDD" id="cd00075">
    <property type="entry name" value="HATPase"/>
    <property type="match status" value="1"/>
</dbReference>
<dbReference type="GO" id="GO:0005886">
    <property type="term" value="C:plasma membrane"/>
    <property type="evidence" value="ECO:0007669"/>
    <property type="project" value="TreeGrafter"/>
</dbReference>
<dbReference type="Pfam" id="PF02518">
    <property type="entry name" value="HATPase_c"/>
    <property type="match status" value="1"/>
</dbReference>
<evidence type="ECO:0000256" key="2">
    <source>
        <dbReference type="ARBA" id="ARBA00004141"/>
    </source>
</evidence>
<keyword evidence="5" id="KW-0808">Transferase</keyword>
<keyword evidence="10 12" id="KW-1133">Transmembrane helix</keyword>
<evidence type="ECO:0000259" key="13">
    <source>
        <dbReference type="PROSITE" id="PS50109"/>
    </source>
</evidence>
<keyword evidence="15" id="KW-1185">Reference proteome</keyword>
<comment type="catalytic activity">
    <reaction evidence="1">
        <text>ATP + protein L-histidine = ADP + protein N-phospho-L-histidine.</text>
        <dbReference type="EC" id="2.7.13.3"/>
    </reaction>
</comment>
<evidence type="ECO:0000313" key="15">
    <source>
        <dbReference type="Proteomes" id="UP001060336"/>
    </source>
</evidence>
<keyword evidence="7" id="KW-0547">Nucleotide-binding</keyword>
<evidence type="ECO:0000256" key="4">
    <source>
        <dbReference type="ARBA" id="ARBA00022553"/>
    </source>
</evidence>
<organism evidence="14 15">
    <name type="scientific">Nisaea acidiphila</name>
    <dbReference type="NCBI Taxonomy" id="1862145"/>
    <lineage>
        <taxon>Bacteria</taxon>
        <taxon>Pseudomonadati</taxon>
        <taxon>Pseudomonadota</taxon>
        <taxon>Alphaproteobacteria</taxon>
        <taxon>Rhodospirillales</taxon>
        <taxon>Thalassobaculaceae</taxon>
        <taxon>Nisaea</taxon>
    </lineage>
</organism>
<comment type="subcellular location">
    <subcellularLocation>
        <location evidence="2">Membrane</location>
        <topology evidence="2">Multi-pass membrane protein</topology>
    </subcellularLocation>
</comment>
<dbReference type="InterPro" id="IPR050428">
    <property type="entry name" value="TCS_sensor_his_kinase"/>
</dbReference>
<dbReference type="InterPro" id="IPR036097">
    <property type="entry name" value="HisK_dim/P_sf"/>
</dbReference>
<dbReference type="Gene3D" id="3.30.565.10">
    <property type="entry name" value="Histidine kinase-like ATPase, C-terminal domain"/>
    <property type="match status" value="1"/>
</dbReference>
<evidence type="ECO:0000256" key="7">
    <source>
        <dbReference type="ARBA" id="ARBA00022741"/>
    </source>
</evidence>
<keyword evidence="4" id="KW-0597">Phosphoprotein</keyword>
<reference evidence="14" key="1">
    <citation type="submission" date="2022-08" db="EMBL/GenBank/DDBJ databases">
        <title>Nisaea acidiphila sp. nov., isolated from a marine algal debris and emended description of the genus Nisaea Urios et al. 2008.</title>
        <authorList>
            <person name="Kwon K."/>
        </authorList>
    </citation>
    <scope>NUCLEOTIDE SEQUENCE</scope>
    <source>
        <strain evidence="14">MEBiC11861</strain>
    </source>
</reference>
<evidence type="ECO:0000256" key="10">
    <source>
        <dbReference type="ARBA" id="ARBA00022989"/>
    </source>
</evidence>
<protein>
    <recommendedName>
        <fullName evidence="3">histidine kinase</fullName>
        <ecNumber evidence="3">2.7.13.3</ecNumber>
    </recommendedName>
</protein>
<keyword evidence="6 12" id="KW-0812">Transmembrane</keyword>
<dbReference type="SMART" id="SM00387">
    <property type="entry name" value="HATPase_c"/>
    <property type="match status" value="1"/>
</dbReference>
<keyword evidence="8" id="KW-0418">Kinase</keyword>
<feature type="domain" description="Histidine kinase" evidence="13">
    <location>
        <begin position="237"/>
        <end position="447"/>
    </location>
</feature>
<dbReference type="Gene3D" id="1.20.5.1040">
    <property type="entry name" value="Sensor protein qsec"/>
    <property type="match status" value="1"/>
</dbReference>
<sequence length="447" mass="49011">MASWSLTQRLTVRLSAAIAALWIAATVVSTFVVRHEFNEVFDSALQETAQRLLPLAADDLRQRGAPTDWSREIREGVVVAEHEEYLIYQIRASDGRVLIRSHDAPRQGFLAPLIPGYADRNGWRVYTEVNADGDIFIQVAESSGHRNEALFNLVLTLTVPLFVLLPLSAFIVRCFVSGTLFPIASVRADIASRGGGNMAPIDDGPLPQELSPIVGDVNRLLERLQKSLEAERAFAANSAHELRTPVASALAQVSRLKADLQHAPAVERANRIEEILKELGGLVEKLLQLSRAEAGVALKREPMKLSYVARYLVDEFNRKPSYADRVELVDDTADENLDVVETDLDTLAIALRNLIENALVHGAKEGIVTISIGRDRSVRVINESAIVPPEKLHRLAERFSRGSSRAEGSGLGLAIVKTIVAQAGGELELRSPATGREDGFEAIIRFT</sequence>
<keyword evidence="12" id="KW-0472">Membrane</keyword>
<dbReference type="EMBL" id="CP102480">
    <property type="protein sequence ID" value="UUX48710.1"/>
    <property type="molecule type" value="Genomic_DNA"/>
</dbReference>
<evidence type="ECO:0000256" key="9">
    <source>
        <dbReference type="ARBA" id="ARBA00022840"/>
    </source>
</evidence>
<keyword evidence="11" id="KW-0902">Two-component regulatory system</keyword>
<dbReference type="InterPro" id="IPR005467">
    <property type="entry name" value="His_kinase_dom"/>
</dbReference>
<dbReference type="KEGG" id="naci:NUH88_14995"/>
<dbReference type="InterPro" id="IPR013727">
    <property type="entry name" value="2CSK_N"/>
</dbReference>
<evidence type="ECO:0000256" key="3">
    <source>
        <dbReference type="ARBA" id="ARBA00012438"/>
    </source>
</evidence>
<feature type="transmembrane region" description="Helical" evidence="12">
    <location>
        <begin position="12"/>
        <end position="33"/>
    </location>
</feature>
<dbReference type="Pfam" id="PF08521">
    <property type="entry name" value="2CSK_N"/>
    <property type="match status" value="1"/>
</dbReference>
<evidence type="ECO:0000256" key="1">
    <source>
        <dbReference type="ARBA" id="ARBA00000085"/>
    </source>
</evidence>
<dbReference type="PANTHER" id="PTHR45436:SF14">
    <property type="entry name" value="SENSOR PROTEIN QSEC"/>
    <property type="match status" value="1"/>
</dbReference>
<evidence type="ECO:0000256" key="8">
    <source>
        <dbReference type="ARBA" id="ARBA00022777"/>
    </source>
</evidence>
<dbReference type="GO" id="GO:0005524">
    <property type="term" value="F:ATP binding"/>
    <property type="evidence" value="ECO:0007669"/>
    <property type="project" value="UniProtKB-KW"/>
</dbReference>
<dbReference type="SMART" id="SM00388">
    <property type="entry name" value="HisKA"/>
    <property type="match status" value="1"/>
</dbReference>
<dbReference type="Pfam" id="PF00512">
    <property type="entry name" value="HisKA"/>
    <property type="match status" value="1"/>
</dbReference>